<gene>
    <name evidence="6" type="ORF">LCGC14_2993460</name>
</gene>
<evidence type="ECO:0000256" key="1">
    <source>
        <dbReference type="ARBA" id="ARBA00001966"/>
    </source>
</evidence>
<keyword evidence="2" id="KW-0949">S-adenosyl-L-methionine</keyword>
<dbReference type="InterPro" id="IPR058240">
    <property type="entry name" value="rSAM_sf"/>
</dbReference>
<dbReference type="GO" id="GO:0046872">
    <property type="term" value="F:metal ion binding"/>
    <property type="evidence" value="ECO:0007669"/>
    <property type="project" value="UniProtKB-KW"/>
</dbReference>
<reference evidence="6" key="1">
    <citation type="journal article" date="2015" name="Nature">
        <title>Complex archaea that bridge the gap between prokaryotes and eukaryotes.</title>
        <authorList>
            <person name="Spang A."/>
            <person name="Saw J.H."/>
            <person name="Jorgensen S.L."/>
            <person name="Zaremba-Niedzwiedzka K."/>
            <person name="Martijn J."/>
            <person name="Lind A.E."/>
            <person name="van Eijk R."/>
            <person name="Schleper C."/>
            <person name="Guy L."/>
            <person name="Ettema T.J."/>
        </authorList>
    </citation>
    <scope>NUCLEOTIDE SEQUENCE</scope>
</reference>
<evidence type="ECO:0000256" key="4">
    <source>
        <dbReference type="ARBA" id="ARBA00023004"/>
    </source>
</evidence>
<dbReference type="Pfam" id="PF03320">
    <property type="entry name" value="FBPase_glpX"/>
    <property type="match status" value="1"/>
</dbReference>
<dbReference type="InterPro" id="IPR051198">
    <property type="entry name" value="BchE-like"/>
</dbReference>
<comment type="cofactor">
    <cofactor evidence="1">
        <name>[4Fe-4S] cluster</name>
        <dbReference type="ChEBI" id="CHEBI:49883"/>
    </cofactor>
</comment>
<evidence type="ECO:0000256" key="3">
    <source>
        <dbReference type="ARBA" id="ARBA00022723"/>
    </source>
</evidence>
<protein>
    <submittedName>
        <fullName evidence="6">Uncharacterized protein</fullName>
    </submittedName>
</protein>
<proteinExistence type="predicted"/>
<dbReference type="EMBL" id="LAZR01061471">
    <property type="protein sequence ID" value="KKK63519.1"/>
    <property type="molecule type" value="Genomic_DNA"/>
</dbReference>
<organism evidence="6">
    <name type="scientific">marine sediment metagenome</name>
    <dbReference type="NCBI Taxonomy" id="412755"/>
    <lineage>
        <taxon>unclassified sequences</taxon>
        <taxon>metagenomes</taxon>
        <taxon>ecological metagenomes</taxon>
    </lineage>
</organism>
<keyword evidence="3" id="KW-0479">Metal-binding</keyword>
<dbReference type="SFLD" id="SFLDG01082">
    <property type="entry name" value="B12-binding_domain_containing"/>
    <property type="match status" value="1"/>
</dbReference>
<dbReference type="GO" id="GO:0006071">
    <property type="term" value="P:glycerol metabolic process"/>
    <property type="evidence" value="ECO:0007669"/>
    <property type="project" value="InterPro"/>
</dbReference>
<dbReference type="SUPFAM" id="SSF56655">
    <property type="entry name" value="Carbohydrate phosphatase"/>
    <property type="match status" value="1"/>
</dbReference>
<dbReference type="GO" id="GO:0006094">
    <property type="term" value="P:gluconeogenesis"/>
    <property type="evidence" value="ECO:0007669"/>
    <property type="project" value="InterPro"/>
</dbReference>
<sequence>MSETAEFHDRMLSLGLARVSEAAALASARLVGRGDEKAADQAAVNAMRDQLNKLDIAGVVVIGEGEETIVELLAALEAGGDLADIPGIAYRDGDRTVLTAPRAPIADLSTSPVPAHHLLRYDRYRSNGWNRWSAGHRQPFGVVTSGRGCYGRCNFCAAHCVFGRKIRHFPIRRVTDEIDLLVERYGFLGGMASAGEVHPFMANHVDDQPLDTPVYTDWVRRMHALWPREGKDSHIFKEAAMLAAEELCLEAGTELLYH</sequence>
<dbReference type="Pfam" id="PF12831">
    <property type="entry name" value="FAD_oxidored"/>
    <property type="match status" value="1"/>
</dbReference>
<dbReference type="GO" id="GO:0042132">
    <property type="term" value="F:fructose 1,6-bisphosphate 1-phosphatase activity"/>
    <property type="evidence" value="ECO:0007669"/>
    <property type="project" value="InterPro"/>
</dbReference>
<dbReference type="AlphaFoldDB" id="A0A0F8ZAM9"/>
<dbReference type="Gene3D" id="3.30.540.10">
    <property type="entry name" value="Fructose-1,6-Bisphosphatase, subunit A, domain 1"/>
    <property type="match status" value="1"/>
</dbReference>
<dbReference type="SUPFAM" id="SSF102114">
    <property type="entry name" value="Radical SAM enzymes"/>
    <property type="match status" value="1"/>
</dbReference>
<dbReference type="PANTHER" id="PTHR43409">
    <property type="entry name" value="ANAEROBIC MAGNESIUM-PROTOPORPHYRIN IX MONOMETHYL ESTER CYCLASE-RELATED"/>
    <property type="match status" value="1"/>
</dbReference>
<dbReference type="InterPro" id="IPR007197">
    <property type="entry name" value="rSAM"/>
</dbReference>
<dbReference type="InterPro" id="IPR004464">
    <property type="entry name" value="FBPase_class-2/SBPase"/>
</dbReference>
<name>A0A0F8ZAM9_9ZZZZ</name>
<evidence type="ECO:0000256" key="5">
    <source>
        <dbReference type="ARBA" id="ARBA00023014"/>
    </source>
</evidence>
<dbReference type="GO" id="GO:0051536">
    <property type="term" value="F:iron-sulfur cluster binding"/>
    <property type="evidence" value="ECO:0007669"/>
    <property type="project" value="UniProtKB-KW"/>
</dbReference>
<comment type="caution">
    <text evidence="6">The sequence shown here is derived from an EMBL/GenBank/DDBJ whole genome shotgun (WGS) entry which is preliminary data.</text>
</comment>
<keyword evidence="5" id="KW-0411">Iron-sulfur</keyword>
<evidence type="ECO:0000256" key="2">
    <source>
        <dbReference type="ARBA" id="ARBA00022691"/>
    </source>
</evidence>
<feature type="non-terminal residue" evidence="6">
    <location>
        <position position="258"/>
    </location>
</feature>
<dbReference type="SFLD" id="SFLDS00029">
    <property type="entry name" value="Radical_SAM"/>
    <property type="match status" value="1"/>
</dbReference>
<accession>A0A0F8ZAM9</accession>
<keyword evidence="4" id="KW-0408">Iron</keyword>
<evidence type="ECO:0000313" key="6">
    <source>
        <dbReference type="EMBL" id="KKK63519.1"/>
    </source>
</evidence>